<sequence length="71" mass="8274">MNRCNIFDVREDDDEQIDTTSTTNNRDLAQGEIVDAINDIITEFLVELGNKSFKKEIQHLNKEIELHLLEQ</sequence>
<comment type="caution">
    <text evidence="1">The sequence shown here is derived from an EMBL/GenBank/DDBJ whole genome shotgun (WGS) entry which is preliminary data.</text>
</comment>
<dbReference type="OrthoDB" id="2396748at2759"/>
<organism evidence="1 2">
    <name type="scientific">Funneliformis caledonium</name>
    <dbReference type="NCBI Taxonomy" id="1117310"/>
    <lineage>
        <taxon>Eukaryota</taxon>
        <taxon>Fungi</taxon>
        <taxon>Fungi incertae sedis</taxon>
        <taxon>Mucoromycota</taxon>
        <taxon>Glomeromycotina</taxon>
        <taxon>Glomeromycetes</taxon>
        <taxon>Glomerales</taxon>
        <taxon>Glomeraceae</taxon>
        <taxon>Funneliformis</taxon>
    </lineage>
</organism>
<protein>
    <submittedName>
        <fullName evidence="1">2978_t:CDS:1</fullName>
    </submittedName>
</protein>
<evidence type="ECO:0000313" key="1">
    <source>
        <dbReference type="EMBL" id="CAG8765616.1"/>
    </source>
</evidence>
<proteinExistence type="predicted"/>
<evidence type="ECO:0000313" key="2">
    <source>
        <dbReference type="Proteomes" id="UP000789570"/>
    </source>
</evidence>
<gene>
    <name evidence="1" type="ORF">FCALED_LOCUS17210</name>
</gene>
<reference evidence="1" key="1">
    <citation type="submission" date="2021-06" db="EMBL/GenBank/DDBJ databases">
        <authorList>
            <person name="Kallberg Y."/>
            <person name="Tangrot J."/>
            <person name="Rosling A."/>
        </authorList>
    </citation>
    <scope>NUCLEOTIDE SEQUENCE</scope>
    <source>
        <strain evidence="1">UK204</strain>
    </source>
</reference>
<accession>A0A9N9J6R8</accession>
<feature type="non-terminal residue" evidence="1">
    <location>
        <position position="71"/>
    </location>
</feature>
<dbReference type="EMBL" id="CAJVPQ010024852">
    <property type="protein sequence ID" value="CAG8765616.1"/>
    <property type="molecule type" value="Genomic_DNA"/>
</dbReference>
<name>A0A9N9J6R8_9GLOM</name>
<keyword evidence="2" id="KW-1185">Reference proteome</keyword>
<dbReference type="AlphaFoldDB" id="A0A9N9J6R8"/>
<dbReference type="Proteomes" id="UP000789570">
    <property type="component" value="Unassembled WGS sequence"/>
</dbReference>